<dbReference type="EMBL" id="LT629736">
    <property type="protein sequence ID" value="SDT22973.1"/>
    <property type="molecule type" value="Genomic_DNA"/>
</dbReference>
<evidence type="ECO:0000313" key="1">
    <source>
        <dbReference type="EMBL" id="SDT22973.1"/>
    </source>
</evidence>
<reference evidence="2" key="1">
    <citation type="submission" date="2016-10" db="EMBL/GenBank/DDBJ databases">
        <authorList>
            <person name="Varghese N."/>
            <person name="Submissions S."/>
        </authorList>
    </citation>
    <scope>NUCLEOTIDE SEQUENCE [LARGE SCALE GENOMIC DNA]</scope>
    <source>
        <strain evidence="2">NRRL B-51270</strain>
    </source>
</reference>
<evidence type="ECO:0000313" key="2">
    <source>
        <dbReference type="Proteomes" id="UP000243207"/>
    </source>
</evidence>
<organism evidence="1 2">
    <name type="scientific">Halopseudomonas xinjiangensis</name>
    <dbReference type="NCBI Taxonomy" id="487184"/>
    <lineage>
        <taxon>Bacteria</taxon>
        <taxon>Pseudomonadati</taxon>
        <taxon>Pseudomonadota</taxon>
        <taxon>Gammaproteobacteria</taxon>
        <taxon>Pseudomonadales</taxon>
        <taxon>Pseudomonadaceae</taxon>
        <taxon>Halopseudomonas</taxon>
    </lineage>
</organism>
<gene>
    <name evidence="1" type="ORF">SAMN05216421_3217</name>
</gene>
<keyword evidence="2" id="KW-1185">Reference proteome</keyword>
<dbReference type="Proteomes" id="UP000243207">
    <property type="component" value="Chromosome I"/>
</dbReference>
<proteinExistence type="predicted"/>
<dbReference type="AlphaFoldDB" id="A0A1H1YNG1"/>
<accession>A0A1H1YNG1</accession>
<name>A0A1H1YNG1_9GAMM</name>
<sequence>MDENKRGWVWAYRKVRGWHVSGVQACYRATRFALTGDSGSFHSHGGWRKSRLTRG</sequence>
<protein>
    <submittedName>
        <fullName evidence="1">Uncharacterized protein</fullName>
    </submittedName>
</protein>